<dbReference type="InterPro" id="IPR011831">
    <property type="entry name" value="ADP-Glc_PPase"/>
</dbReference>
<comment type="similarity">
    <text evidence="1 9">Belongs to the bacterial/plant glucose-1-phosphate adenylyltransferase family.</text>
</comment>
<dbReference type="GO" id="GO:0005524">
    <property type="term" value="F:ATP binding"/>
    <property type="evidence" value="ECO:0007669"/>
    <property type="project" value="UniProtKB-KW"/>
</dbReference>
<comment type="function">
    <text evidence="9">Involved in the biosynthesis of ADP-glucose, a building block required for the elongation reactions to produce glycogen. Catalyzes the reaction between ATP and alpha-D-glucose 1-phosphate (G1P) to produce pyrophosphate and ADP-Glc.</text>
</comment>
<feature type="binding site" evidence="9">
    <location>
        <position position="203"/>
    </location>
    <ligand>
        <name>alpha-D-glucose 1-phosphate</name>
        <dbReference type="ChEBI" id="CHEBI:58601"/>
    </ligand>
</feature>
<dbReference type="EMBL" id="AFOC01000087">
    <property type="protein sequence ID" value="EGV50371.1"/>
    <property type="molecule type" value="Genomic_DNA"/>
</dbReference>
<feature type="domain" description="Nucleotidyl transferase" evidence="10">
    <location>
        <begin position="47"/>
        <end position="310"/>
    </location>
</feature>
<dbReference type="AlphaFoldDB" id="G2DG92"/>
<gene>
    <name evidence="9 12" type="primary">glgC</name>
    <name evidence="12" type="ORF">Rifp1Sym_dh00120</name>
</gene>
<proteinExistence type="inferred from homology"/>
<evidence type="ECO:0000259" key="10">
    <source>
        <dbReference type="Pfam" id="PF00483"/>
    </source>
</evidence>
<dbReference type="PANTHER" id="PTHR43523">
    <property type="entry name" value="GLUCOSE-1-PHOSPHATE ADENYLYLTRANSFERASE-RELATED"/>
    <property type="match status" value="1"/>
</dbReference>
<organism evidence="12 13">
    <name type="scientific">endosymbiont of Riftia pachyptila</name>
    <name type="common">vent Ph05</name>
    <dbReference type="NCBI Taxonomy" id="1048808"/>
    <lineage>
        <taxon>Bacteria</taxon>
        <taxon>Pseudomonadati</taxon>
        <taxon>Pseudomonadota</taxon>
        <taxon>Gammaproteobacteria</taxon>
        <taxon>sulfur-oxidizing symbionts</taxon>
    </lineage>
</organism>
<feature type="site" description="Could play a key role in the communication between the regulatory and the substrate sites" evidence="9">
    <location>
        <position position="99"/>
    </location>
</feature>
<dbReference type="Gene3D" id="3.90.550.10">
    <property type="entry name" value="Spore Coat Polysaccharide Biosynthesis Protein SpsA, Chain A"/>
    <property type="match status" value="1"/>
</dbReference>
<evidence type="ECO:0000313" key="12">
    <source>
        <dbReference type="EMBL" id="EGV50371.1"/>
    </source>
</evidence>
<comment type="pathway">
    <text evidence="9">Glycan biosynthesis; glycogen biosynthesis.</text>
</comment>
<dbReference type="Pfam" id="PF24894">
    <property type="entry name" value="Hexapep_GlmU"/>
    <property type="match status" value="1"/>
</dbReference>
<name>G2DG92_9GAMM</name>
<evidence type="ECO:0000259" key="11">
    <source>
        <dbReference type="Pfam" id="PF24894"/>
    </source>
</evidence>
<dbReference type="CDD" id="cd04651">
    <property type="entry name" value="LbH_G1P_AT_C"/>
    <property type="match status" value="1"/>
</dbReference>
<dbReference type="PANTHER" id="PTHR43523:SF2">
    <property type="entry name" value="GLUCOSE-1-PHOSPHATE ADENYLYLTRANSFERASE"/>
    <property type="match status" value="1"/>
</dbReference>
<evidence type="ECO:0000256" key="8">
    <source>
        <dbReference type="ARBA" id="ARBA00023277"/>
    </source>
</evidence>
<dbReference type="PROSITE" id="PS00810">
    <property type="entry name" value="ADP_GLC_PYROPHOSPH_3"/>
    <property type="match status" value="1"/>
</dbReference>
<comment type="caution">
    <text evidence="12">The sequence shown here is derived from an EMBL/GenBank/DDBJ whole genome shotgun (WGS) entry which is preliminary data.</text>
</comment>
<evidence type="ECO:0000256" key="1">
    <source>
        <dbReference type="ARBA" id="ARBA00010443"/>
    </source>
</evidence>
<evidence type="ECO:0000256" key="2">
    <source>
        <dbReference type="ARBA" id="ARBA00022600"/>
    </source>
</evidence>
<feature type="site" description="Could play a key role in the communication between the regulatory and the substrate sites" evidence="9">
    <location>
        <position position="137"/>
    </location>
</feature>
<dbReference type="InterPro" id="IPR029044">
    <property type="entry name" value="Nucleotide-diphossugar_trans"/>
</dbReference>
<dbReference type="PROSITE" id="PS00808">
    <property type="entry name" value="ADP_GLC_PYROPHOSPH_1"/>
    <property type="match status" value="1"/>
</dbReference>
<dbReference type="InterPro" id="IPR011004">
    <property type="entry name" value="Trimer_LpxA-like_sf"/>
</dbReference>
<dbReference type="EC" id="2.7.7.27" evidence="9"/>
<feature type="binding site" evidence="9">
    <location>
        <position position="236"/>
    </location>
    <ligand>
        <name>alpha-D-glucose 1-phosphate</name>
        <dbReference type="ChEBI" id="CHEBI:58601"/>
    </ligand>
</feature>
<keyword evidence="8 9" id="KW-0119">Carbohydrate metabolism</keyword>
<dbReference type="InterPro" id="IPR005836">
    <property type="entry name" value="ADP_Glu_pyroP_CS"/>
</dbReference>
<dbReference type="NCBIfam" id="NF002023">
    <property type="entry name" value="PRK00844.1"/>
    <property type="match status" value="1"/>
</dbReference>
<dbReference type="GO" id="GO:0005978">
    <property type="term" value="P:glycogen biosynthetic process"/>
    <property type="evidence" value="ECO:0007669"/>
    <property type="project" value="UniProtKB-UniRule"/>
</dbReference>
<evidence type="ECO:0000256" key="6">
    <source>
        <dbReference type="ARBA" id="ARBA00022840"/>
    </source>
</evidence>
<reference evidence="12" key="1">
    <citation type="journal article" date="2011" name="ISME J.">
        <title>The endosymbionts of the deep-sea tubeworms Riftia pachyptila and Tevnia jerichonana share an identical physiology as revealed by proteogenomic analyses.</title>
        <authorList>
            <person name="Gardebrecht A."/>
            <person name="Markert S."/>
            <person name="Felbeck H."/>
            <person name="Thuermer A."/>
            <person name="Albrecht D."/>
            <person name="Wollherr A."/>
            <person name="Kabisch J."/>
            <person name="Lehmann R."/>
            <person name="Daniel R."/>
            <person name="Liesegang H."/>
            <person name="Hecker M."/>
            <person name="Sievert S.M."/>
            <person name="Schweder T."/>
        </authorList>
    </citation>
    <scope>NUCLEOTIDE SEQUENCE [LARGE SCALE GENOMIC DNA]</scope>
</reference>
<comment type="catalytic activity">
    <reaction evidence="9">
        <text>alpha-D-glucose 1-phosphate + ATP + H(+) = ADP-alpha-D-glucose + diphosphate</text>
        <dbReference type="Rhea" id="RHEA:12120"/>
        <dbReference type="ChEBI" id="CHEBI:15378"/>
        <dbReference type="ChEBI" id="CHEBI:30616"/>
        <dbReference type="ChEBI" id="CHEBI:33019"/>
        <dbReference type="ChEBI" id="CHEBI:57498"/>
        <dbReference type="ChEBI" id="CHEBI:58601"/>
        <dbReference type="EC" id="2.7.7.27"/>
    </reaction>
</comment>
<keyword evidence="5 9" id="KW-0547">Nucleotide-binding</keyword>
<keyword evidence="4 9" id="KW-0548">Nucleotidyltransferase</keyword>
<dbReference type="UniPathway" id="UPA00164"/>
<evidence type="ECO:0000256" key="7">
    <source>
        <dbReference type="ARBA" id="ARBA00023056"/>
    </source>
</evidence>
<dbReference type="GO" id="GO:0008878">
    <property type="term" value="F:glucose-1-phosphate adenylyltransferase activity"/>
    <property type="evidence" value="ECO:0007669"/>
    <property type="project" value="UniProtKB-UniRule"/>
</dbReference>
<dbReference type="Proteomes" id="UP000004491">
    <property type="component" value="Unassembled WGS sequence"/>
</dbReference>
<dbReference type="InterPro" id="IPR023049">
    <property type="entry name" value="GlgC_bac"/>
</dbReference>
<keyword evidence="13" id="KW-1185">Reference proteome</keyword>
<dbReference type="NCBIfam" id="TIGR02091">
    <property type="entry name" value="glgC"/>
    <property type="match status" value="1"/>
</dbReference>
<protein>
    <recommendedName>
        <fullName evidence="9">Glucose-1-phosphate adenylyltransferase</fullName>
        <ecNumber evidence="9">2.7.7.27</ecNumber>
    </recommendedName>
    <alternativeName>
        <fullName evidence="9">ADP-glucose pyrophosphorylase</fullName>
        <shortName evidence="9">ADPGlc PPase</shortName>
    </alternativeName>
    <alternativeName>
        <fullName evidence="9">ADP-glucose synthase</fullName>
    </alternativeName>
</protein>
<dbReference type="InterPro" id="IPR005835">
    <property type="entry name" value="NTP_transferase_dom"/>
</dbReference>
<dbReference type="Pfam" id="PF00483">
    <property type="entry name" value="NTP_transferase"/>
    <property type="match status" value="1"/>
</dbReference>
<evidence type="ECO:0000313" key="13">
    <source>
        <dbReference type="Proteomes" id="UP000004491"/>
    </source>
</evidence>
<keyword evidence="7 9" id="KW-0320">Glycogen biosynthesis</keyword>
<sequence length="450" mass="50572">MHDGTIPPCQYDALLIFRCAEYPVMEGSLMSDQNPRFVSRLTRNTLALILAGGRGSRLKHLTKWRSKPAVPFGGKFRIIDFPLSNCINSGIRQICVLTQYKAHSLILHVQRGWGFLRGEFGEYVELLPAQQRIENNWYEGTADAVYQNLDILRSHNPDYVLILAGDHIYKMDYGAMIAEHVESGADLTVGCIEVDLETAKAFGVMAVDAESRILEFQEKPEHPKPMPGRDSTALASMGIYVFNTKFLYEQLIKDADTAGSSRDFGKDIIPKVIKEYRIRAYPFRDVESGEQGYWRDVGTIDSFWASNLELTGVTPPLNLYDHTWPIWTYQEQLPPAKFVFDDEERRGMAVDSLVSGGCVISGSQVKNSLLFSNVRINSFTEVEKSVILPDVNIGRNCRIRNAVIDRGCEIPEGTIIGEDPVADAERFYVSEGGVVLVTPDMLGQVLRYVR</sequence>
<dbReference type="PATRIC" id="fig|1048808.3.peg.2671"/>
<evidence type="ECO:0000256" key="4">
    <source>
        <dbReference type="ARBA" id="ARBA00022695"/>
    </source>
</evidence>
<dbReference type="NCBIfam" id="NF001947">
    <property type="entry name" value="PRK00725.1"/>
    <property type="match status" value="1"/>
</dbReference>
<comment type="subunit">
    <text evidence="9">Homotetramer.</text>
</comment>
<evidence type="ECO:0000256" key="5">
    <source>
        <dbReference type="ARBA" id="ARBA00022741"/>
    </source>
</evidence>
<evidence type="ECO:0000256" key="9">
    <source>
        <dbReference type="HAMAP-Rule" id="MF_00624"/>
    </source>
</evidence>
<dbReference type="InterPro" id="IPR056818">
    <property type="entry name" value="GlmU/GlgC-like_hexapep"/>
</dbReference>
<feature type="binding site" evidence="9">
    <location>
        <position position="138"/>
    </location>
    <ligand>
        <name>alpha-D-glucose 1-phosphate</name>
        <dbReference type="ChEBI" id="CHEBI:58601"/>
    </ligand>
</feature>
<dbReference type="CDD" id="cd02508">
    <property type="entry name" value="ADP_Glucose_PP"/>
    <property type="match status" value="1"/>
</dbReference>
<dbReference type="Gene3D" id="2.160.10.10">
    <property type="entry name" value="Hexapeptide repeat proteins"/>
    <property type="match status" value="1"/>
</dbReference>
<keyword evidence="3 9" id="KW-0808">Transferase</keyword>
<dbReference type="SUPFAM" id="SSF51161">
    <property type="entry name" value="Trimeric LpxA-like enzymes"/>
    <property type="match status" value="1"/>
</dbReference>
<feature type="binding site" evidence="9">
    <location>
        <begin position="218"/>
        <end position="219"/>
    </location>
    <ligand>
        <name>alpha-D-glucose 1-phosphate</name>
        <dbReference type="ChEBI" id="CHEBI:58601"/>
    </ligand>
</feature>
<feature type="domain" description="Glucose-1-phosphate adenylyltransferase/Bifunctional protein GlmU-like C-terminal hexapeptide" evidence="11">
    <location>
        <begin position="334"/>
        <end position="437"/>
    </location>
</feature>
<dbReference type="HAMAP" id="MF_00624">
    <property type="entry name" value="GlgC"/>
    <property type="match status" value="1"/>
</dbReference>
<keyword evidence="6 9" id="KW-0067">ATP-binding</keyword>
<accession>G2DG92</accession>
<keyword evidence="2 9" id="KW-0321">Glycogen metabolism</keyword>
<dbReference type="PROSITE" id="PS00809">
    <property type="entry name" value="ADP_GLC_PYROPHOSPH_2"/>
    <property type="match status" value="1"/>
</dbReference>
<evidence type="ECO:0000256" key="3">
    <source>
        <dbReference type="ARBA" id="ARBA00022679"/>
    </source>
</evidence>
<dbReference type="SUPFAM" id="SSF53448">
    <property type="entry name" value="Nucleotide-diphospho-sugar transferases"/>
    <property type="match status" value="1"/>
</dbReference>